<dbReference type="InterPro" id="IPR052765">
    <property type="entry name" value="PGM-Related"/>
</dbReference>
<feature type="chain" id="PRO_5030856823" description="Phosphoglycerate mutase (2,3-diphosphoglycerate-dependent)" evidence="4">
    <location>
        <begin position="26"/>
        <end position="414"/>
    </location>
</feature>
<dbReference type="PANTHER" id="PTHR46192">
    <property type="entry name" value="BROAD-RANGE ACID PHOSPHATASE DET1"/>
    <property type="match status" value="1"/>
</dbReference>
<evidence type="ECO:0000256" key="1">
    <source>
        <dbReference type="PIRSR" id="PIRSR613078-1"/>
    </source>
</evidence>
<evidence type="ECO:0000256" key="2">
    <source>
        <dbReference type="PIRSR" id="PIRSR613078-2"/>
    </source>
</evidence>
<evidence type="ECO:0000256" key="3">
    <source>
        <dbReference type="SAM" id="MobiDB-lite"/>
    </source>
</evidence>
<evidence type="ECO:0000256" key="4">
    <source>
        <dbReference type="SAM" id="SignalP"/>
    </source>
</evidence>
<dbReference type="GO" id="GO:0003824">
    <property type="term" value="F:catalytic activity"/>
    <property type="evidence" value="ECO:0007669"/>
    <property type="project" value="InterPro"/>
</dbReference>
<feature type="region of interest" description="Disordered" evidence="3">
    <location>
        <begin position="389"/>
        <end position="414"/>
    </location>
</feature>
<feature type="active site" description="Tele-phosphohistidine intermediate" evidence="1">
    <location>
        <position position="83"/>
    </location>
</feature>
<organism evidence="5">
    <name type="scientific">Coccolithus braarudii</name>
    <dbReference type="NCBI Taxonomy" id="221442"/>
    <lineage>
        <taxon>Eukaryota</taxon>
        <taxon>Haptista</taxon>
        <taxon>Haptophyta</taxon>
        <taxon>Prymnesiophyceae</taxon>
        <taxon>Coccolithales</taxon>
        <taxon>Coccolithaceae</taxon>
        <taxon>Coccolithus</taxon>
    </lineage>
</organism>
<evidence type="ECO:0000313" key="5">
    <source>
        <dbReference type="EMBL" id="CAD8618377.1"/>
    </source>
</evidence>
<feature type="compositionally biased region" description="Basic residues" evidence="3">
    <location>
        <begin position="405"/>
        <end position="414"/>
    </location>
</feature>
<dbReference type="EMBL" id="HBEY01045430">
    <property type="protein sequence ID" value="CAD8618377.1"/>
    <property type="molecule type" value="Transcribed_RNA"/>
</dbReference>
<dbReference type="InterPro" id="IPR029033">
    <property type="entry name" value="His_PPase_superfam"/>
</dbReference>
<dbReference type="PROSITE" id="PS00175">
    <property type="entry name" value="PG_MUTASE"/>
    <property type="match status" value="1"/>
</dbReference>
<dbReference type="Gene3D" id="3.40.50.1240">
    <property type="entry name" value="Phosphoglycerate mutase-like"/>
    <property type="match status" value="1"/>
</dbReference>
<name>A0A7S0LNX9_9EUKA</name>
<proteinExistence type="predicted"/>
<feature type="signal peptide" evidence="4">
    <location>
        <begin position="1"/>
        <end position="25"/>
    </location>
</feature>
<dbReference type="AlphaFoldDB" id="A0A7S0LNX9"/>
<feature type="binding site" evidence="2">
    <location>
        <position position="138"/>
    </location>
    <ligand>
        <name>substrate</name>
    </ligand>
</feature>
<keyword evidence="4" id="KW-0732">Signal</keyword>
<protein>
    <recommendedName>
        <fullName evidence="6">Phosphoglycerate mutase (2,3-diphosphoglycerate-dependent)</fullName>
    </recommendedName>
</protein>
<dbReference type="SMART" id="SM00855">
    <property type="entry name" value="PGAM"/>
    <property type="match status" value="1"/>
</dbReference>
<feature type="binding site" evidence="2">
    <location>
        <begin position="82"/>
        <end position="89"/>
    </location>
    <ligand>
        <name>substrate</name>
    </ligand>
</feature>
<accession>A0A7S0LNX9</accession>
<dbReference type="InterPro" id="IPR001345">
    <property type="entry name" value="PG/BPGM_mutase_AS"/>
</dbReference>
<gene>
    <name evidence="5" type="ORF">CPEL01642_LOCUS21758</name>
</gene>
<sequence>MQPIRTPQRLAACALLLLNVLKVCAFAPTTLTRRPIYVGAIGSAPRARDPRLDFFDWLEGRLRARREKASRDGRPERIILVRHGQSEGNTNKNAYSVTPDSQIALTERGWAQGVVAGLQIRQLVGNEPVRFFYSPYLRARQTLLAMLQAYDGQTVQLSSEPRLREQDFGNFQDSEAMDSTLKERQKFGRFYYRFPNGEAGTDVFDRMASFITYMFRTMSQTDYFDSDMHGLIIQNDSSQPAIPPARNYVLVTHGLLMRIFCMCYLRWTVTEFEQVWNPSNCEIWVLQKIEGKGNYELVGRWRASPYGGSFVDVKFGENKNEPMYAHMKRPLVSRRVTPGAPDALDSIELAHLRDLPGPKPNPRRGWGAKGNRAMLAAESVLAYWAKDSKAKSVADENAAPTTRPPRTHRGRREA</sequence>
<reference evidence="5" key="1">
    <citation type="submission" date="2021-01" db="EMBL/GenBank/DDBJ databases">
        <authorList>
            <person name="Corre E."/>
            <person name="Pelletier E."/>
            <person name="Niang G."/>
            <person name="Scheremetjew M."/>
            <person name="Finn R."/>
            <person name="Kale V."/>
            <person name="Holt S."/>
            <person name="Cochrane G."/>
            <person name="Meng A."/>
            <person name="Brown T."/>
            <person name="Cohen L."/>
        </authorList>
    </citation>
    <scope>NUCLEOTIDE SEQUENCE</scope>
    <source>
        <strain evidence="5">PLY182g</strain>
    </source>
</reference>
<feature type="active site" description="Proton donor/acceptor" evidence="1">
    <location>
        <position position="165"/>
    </location>
</feature>
<dbReference type="SUPFAM" id="SSF53254">
    <property type="entry name" value="Phosphoglycerate mutase-like"/>
    <property type="match status" value="1"/>
</dbReference>
<dbReference type="CDD" id="cd07067">
    <property type="entry name" value="HP_PGM_like"/>
    <property type="match status" value="1"/>
</dbReference>
<dbReference type="Pfam" id="PF00300">
    <property type="entry name" value="His_Phos_1"/>
    <property type="match status" value="1"/>
</dbReference>
<evidence type="ECO:0008006" key="6">
    <source>
        <dbReference type="Google" id="ProtNLM"/>
    </source>
</evidence>
<dbReference type="InterPro" id="IPR013078">
    <property type="entry name" value="His_Pase_superF_clade-1"/>
</dbReference>